<evidence type="ECO:0000256" key="5">
    <source>
        <dbReference type="ARBA" id="ARBA00023139"/>
    </source>
</evidence>
<protein>
    <recommendedName>
        <fullName evidence="10">ABC transporter substrate-binding protein</fullName>
    </recommendedName>
</protein>
<reference evidence="8 9" key="1">
    <citation type="submission" date="2016-01" db="EMBL/GenBank/DDBJ databases">
        <title>The new phylogeny of the genus Mycobacterium.</title>
        <authorList>
            <person name="Tarcisio F."/>
            <person name="Conor M."/>
            <person name="Antonella G."/>
            <person name="Elisabetta G."/>
            <person name="Giulia F.S."/>
            <person name="Sara T."/>
            <person name="Anna F."/>
            <person name="Clotilde B."/>
            <person name="Roberto B."/>
            <person name="Veronica D.S."/>
            <person name="Fabio R."/>
            <person name="Monica P."/>
            <person name="Olivier J."/>
            <person name="Enrico T."/>
            <person name="Nicola S."/>
        </authorList>
    </citation>
    <scope>NUCLEOTIDE SEQUENCE [LARGE SCALE GENOMIC DNA]</scope>
    <source>
        <strain evidence="8 9">ATCC 700010</strain>
    </source>
</reference>
<dbReference type="Proteomes" id="UP000193964">
    <property type="component" value="Unassembled WGS sequence"/>
</dbReference>
<sequence>MRLVRNVMAVIAAVWVAATAASCSNDVSVTYSENTPGDALRVQVGGEGYRDVLEYVSKAKLAGDVELELVDAPADANAHVADGRADLAFYQTQPAFLGNRETDGHGTLSIVSKVDVAPYALYSSKWKDLEPTDDWVNSNLVSDKVTGQSLPHGAEVAVPQTKAGFARSLYLLQTAGLVKLDRPFGGLTVADLSVSDANVLESQRHLAIRQLDFAEYAEDIYHNYDAVVLDPTTATSIGLVPANDALAIEPGPGNPYARVLVAASRLAGDPRVSALAHALESKEVAQYLATTYHGKFISAHVPFAP</sequence>
<name>A0A1X2FKE1_9MYCO</name>
<gene>
    <name evidence="8" type="ORF">AWC31_12555</name>
</gene>
<dbReference type="EMBL" id="LQQA01000004">
    <property type="protein sequence ID" value="ORX18903.1"/>
    <property type="molecule type" value="Genomic_DNA"/>
</dbReference>
<dbReference type="Pfam" id="PF03180">
    <property type="entry name" value="Lipoprotein_9"/>
    <property type="match status" value="1"/>
</dbReference>
<dbReference type="InterPro" id="IPR004872">
    <property type="entry name" value="Lipoprotein_NlpA"/>
</dbReference>
<dbReference type="RefSeq" id="WP_085142226.1">
    <property type="nucleotide sequence ID" value="NZ_JACKUA010000038.1"/>
</dbReference>
<dbReference type="PANTHER" id="PTHR30429">
    <property type="entry name" value="D-METHIONINE-BINDING LIPOPROTEIN METQ"/>
    <property type="match status" value="1"/>
</dbReference>
<dbReference type="SUPFAM" id="SSF53850">
    <property type="entry name" value="Periplasmic binding protein-like II"/>
    <property type="match status" value="1"/>
</dbReference>
<accession>A0A1X2FKE1</accession>
<keyword evidence="6" id="KW-0449">Lipoprotein</keyword>
<comment type="subcellular location">
    <subcellularLocation>
        <location evidence="1">Membrane</location>
        <topology evidence="1">Lipid-anchor</topology>
    </subcellularLocation>
</comment>
<evidence type="ECO:0000256" key="3">
    <source>
        <dbReference type="ARBA" id="ARBA00022729"/>
    </source>
</evidence>
<keyword evidence="5" id="KW-0564">Palmitate</keyword>
<comment type="similarity">
    <text evidence="2">Belongs to the NlpA lipoprotein family.</text>
</comment>
<keyword evidence="4" id="KW-0472">Membrane</keyword>
<evidence type="ECO:0000256" key="1">
    <source>
        <dbReference type="ARBA" id="ARBA00004635"/>
    </source>
</evidence>
<comment type="caution">
    <text evidence="8">The sequence shown here is derived from an EMBL/GenBank/DDBJ whole genome shotgun (WGS) entry which is preliminary data.</text>
</comment>
<evidence type="ECO:0000313" key="9">
    <source>
        <dbReference type="Proteomes" id="UP000193964"/>
    </source>
</evidence>
<evidence type="ECO:0000256" key="7">
    <source>
        <dbReference type="SAM" id="SignalP"/>
    </source>
</evidence>
<evidence type="ECO:0000256" key="4">
    <source>
        <dbReference type="ARBA" id="ARBA00023136"/>
    </source>
</evidence>
<dbReference type="PROSITE" id="PS51257">
    <property type="entry name" value="PROKAR_LIPOPROTEIN"/>
    <property type="match status" value="1"/>
</dbReference>
<feature type="signal peptide" evidence="7">
    <location>
        <begin position="1"/>
        <end position="20"/>
    </location>
</feature>
<dbReference type="AlphaFoldDB" id="A0A1X2FKE1"/>
<organism evidence="8 9">
    <name type="scientific">Mycolicibacterium wolinskyi</name>
    <dbReference type="NCBI Taxonomy" id="59750"/>
    <lineage>
        <taxon>Bacteria</taxon>
        <taxon>Bacillati</taxon>
        <taxon>Actinomycetota</taxon>
        <taxon>Actinomycetes</taxon>
        <taxon>Mycobacteriales</taxon>
        <taxon>Mycobacteriaceae</taxon>
        <taxon>Mycolicibacterium</taxon>
    </lineage>
</organism>
<evidence type="ECO:0000256" key="2">
    <source>
        <dbReference type="ARBA" id="ARBA00008973"/>
    </source>
</evidence>
<evidence type="ECO:0008006" key="10">
    <source>
        <dbReference type="Google" id="ProtNLM"/>
    </source>
</evidence>
<evidence type="ECO:0000256" key="6">
    <source>
        <dbReference type="ARBA" id="ARBA00023288"/>
    </source>
</evidence>
<evidence type="ECO:0000313" key="8">
    <source>
        <dbReference type="EMBL" id="ORX18903.1"/>
    </source>
</evidence>
<feature type="chain" id="PRO_5012304261" description="ABC transporter substrate-binding protein" evidence="7">
    <location>
        <begin position="21"/>
        <end position="305"/>
    </location>
</feature>
<dbReference type="GO" id="GO:0016020">
    <property type="term" value="C:membrane"/>
    <property type="evidence" value="ECO:0007669"/>
    <property type="project" value="UniProtKB-SubCell"/>
</dbReference>
<dbReference type="Gene3D" id="3.40.190.10">
    <property type="entry name" value="Periplasmic binding protein-like II"/>
    <property type="match status" value="2"/>
</dbReference>
<keyword evidence="3 7" id="KW-0732">Signal</keyword>
<dbReference type="PANTHER" id="PTHR30429:SF0">
    <property type="entry name" value="METHIONINE-BINDING LIPOPROTEIN METQ"/>
    <property type="match status" value="1"/>
</dbReference>
<proteinExistence type="inferred from homology"/>